<evidence type="ECO:0000256" key="8">
    <source>
        <dbReference type="SAM" id="Phobius"/>
    </source>
</evidence>
<evidence type="ECO:0000256" key="4">
    <source>
        <dbReference type="ARBA" id="ARBA00022989"/>
    </source>
</evidence>
<dbReference type="InterPro" id="IPR018503">
    <property type="entry name" value="Tetraspanin_CS"/>
</dbReference>
<keyword evidence="6" id="KW-0325">Glycoprotein</keyword>
<dbReference type="EMBL" id="PPHD01049185">
    <property type="protein sequence ID" value="POI23421.1"/>
    <property type="molecule type" value="Genomic_DNA"/>
</dbReference>
<comment type="caution">
    <text evidence="9">The sequence shown here is derived from an EMBL/GenBank/DDBJ whole genome shotgun (WGS) entry which is preliminary data.</text>
</comment>
<sequence length="114" mass="12321">MGCFTFIKVMMILFNLAIFLGGGTLLGIGIWVSVDGKSFLDIFGTLSSSIMQVVNVSYFLIVIGAILVVIGFLGCCGAQKESKCLLMMVRTCQCLIMLHQSLLEVGCWCGRPGE</sequence>
<proteinExistence type="inferred from homology"/>
<comment type="subcellular location">
    <subcellularLocation>
        <location evidence="1">Lysosome membrane</location>
        <topology evidence="1">Multi-pass membrane protein</topology>
    </subcellularLocation>
</comment>
<dbReference type="PRINTS" id="PR00259">
    <property type="entry name" value="TMFOUR"/>
</dbReference>
<organism evidence="9 10">
    <name type="scientific">Bambusicola thoracicus</name>
    <name type="common">Chinese bamboo-partridge</name>
    <name type="synonym">Perdix thoracica</name>
    <dbReference type="NCBI Taxonomy" id="9083"/>
    <lineage>
        <taxon>Eukaryota</taxon>
        <taxon>Metazoa</taxon>
        <taxon>Chordata</taxon>
        <taxon>Craniata</taxon>
        <taxon>Vertebrata</taxon>
        <taxon>Euteleostomi</taxon>
        <taxon>Archelosauria</taxon>
        <taxon>Archosauria</taxon>
        <taxon>Dinosauria</taxon>
        <taxon>Saurischia</taxon>
        <taxon>Theropoda</taxon>
        <taxon>Coelurosauria</taxon>
        <taxon>Aves</taxon>
        <taxon>Neognathae</taxon>
        <taxon>Galloanserae</taxon>
        <taxon>Galliformes</taxon>
        <taxon>Phasianidae</taxon>
        <taxon>Perdicinae</taxon>
        <taxon>Bambusicola</taxon>
    </lineage>
</organism>
<dbReference type="PANTHER" id="PTHR19282">
    <property type="entry name" value="TETRASPANIN"/>
    <property type="match status" value="1"/>
</dbReference>
<keyword evidence="7" id="KW-0458">Lysosome</keyword>
<protein>
    <recommendedName>
        <fullName evidence="11">Tetraspanin</fullName>
    </recommendedName>
</protein>
<keyword evidence="3 8" id="KW-0812">Transmembrane</keyword>
<comment type="similarity">
    <text evidence="2">Belongs to the tetraspanin (TM4SF) family.</text>
</comment>
<evidence type="ECO:0000256" key="7">
    <source>
        <dbReference type="ARBA" id="ARBA00023228"/>
    </source>
</evidence>
<evidence type="ECO:0008006" key="11">
    <source>
        <dbReference type="Google" id="ProtNLM"/>
    </source>
</evidence>
<gene>
    <name evidence="9" type="ORF">CIB84_012831</name>
</gene>
<dbReference type="GO" id="GO:0005886">
    <property type="term" value="C:plasma membrane"/>
    <property type="evidence" value="ECO:0007669"/>
    <property type="project" value="TreeGrafter"/>
</dbReference>
<dbReference type="Proteomes" id="UP000237246">
    <property type="component" value="Unassembled WGS sequence"/>
</dbReference>
<dbReference type="AlphaFoldDB" id="A0A2P4SH37"/>
<name>A0A2P4SH37_BAMTH</name>
<evidence type="ECO:0000256" key="2">
    <source>
        <dbReference type="ARBA" id="ARBA00006840"/>
    </source>
</evidence>
<dbReference type="Pfam" id="PF00335">
    <property type="entry name" value="Tetraspanin"/>
    <property type="match status" value="1"/>
</dbReference>
<keyword evidence="4 8" id="KW-1133">Transmembrane helix</keyword>
<dbReference type="GO" id="GO:0005765">
    <property type="term" value="C:lysosomal membrane"/>
    <property type="evidence" value="ECO:0007669"/>
    <property type="project" value="UniProtKB-SubCell"/>
</dbReference>
<dbReference type="PANTHER" id="PTHR19282:SF216">
    <property type="entry name" value="TETRASPANIN-1"/>
    <property type="match status" value="1"/>
</dbReference>
<keyword evidence="10" id="KW-1185">Reference proteome</keyword>
<feature type="transmembrane region" description="Helical" evidence="8">
    <location>
        <begin position="54"/>
        <end position="78"/>
    </location>
</feature>
<accession>A0A2P4SH37</accession>
<dbReference type="PROSITE" id="PS00421">
    <property type="entry name" value="TM4_1"/>
    <property type="match status" value="1"/>
</dbReference>
<evidence type="ECO:0000256" key="6">
    <source>
        <dbReference type="ARBA" id="ARBA00023180"/>
    </source>
</evidence>
<evidence type="ECO:0000256" key="3">
    <source>
        <dbReference type="ARBA" id="ARBA00022692"/>
    </source>
</evidence>
<keyword evidence="5 8" id="KW-0472">Membrane</keyword>
<reference evidence="9 10" key="1">
    <citation type="submission" date="2018-01" db="EMBL/GenBank/DDBJ databases">
        <title>Comparison of the Chinese Bamboo Partridge and Red Junglefowl genome sequences highlights the importance of demography in genome evolution.</title>
        <authorList>
            <person name="Tiley G.P."/>
            <person name="Kimball R.T."/>
            <person name="Braun E.L."/>
            <person name="Burleigh J.G."/>
        </authorList>
    </citation>
    <scope>NUCLEOTIDE SEQUENCE [LARGE SCALE GENOMIC DNA]</scope>
    <source>
        <strain evidence="9">RTK389</strain>
        <tissue evidence="9">Blood</tissue>
    </source>
</reference>
<evidence type="ECO:0000313" key="10">
    <source>
        <dbReference type="Proteomes" id="UP000237246"/>
    </source>
</evidence>
<evidence type="ECO:0000256" key="5">
    <source>
        <dbReference type="ARBA" id="ARBA00023136"/>
    </source>
</evidence>
<feature type="transmembrane region" description="Helical" evidence="8">
    <location>
        <begin position="12"/>
        <end position="34"/>
    </location>
</feature>
<dbReference type="InterPro" id="IPR018499">
    <property type="entry name" value="Tetraspanin/Peripherin"/>
</dbReference>
<evidence type="ECO:0000256" key="1">
    <source>
        <dbReference type="ARBA" id="ARBA00004155"/>
    </source>
</evidence>
<dbReference type="OrthoDB" id="6134317at2759"/>
<evidence type="ECO:0000313" key="9">
    <source>
        <dbReference type="EMBL" id="POI23421.1"/>
    </source>
</evidence>